<accession>A0A5J5AF28</accession>
<dbReference type="PANTHER" id="PTHR34956">
    <property type="entry name" value="OS05G0397300 PROTEIN"/>
    <property type="match status" value="1"/>
</dbReference>
<reference evidence="2 3" key="1">
    <citation type="submission" date="2019-09" db="EMBL/GenBank/DDBJ databases">
        <title>A chromosome-level genome assembly of the Chinese tupelo Nyssa sinensis.</title>
        <authorList>
            <person name="Yang X."/>
            <person name="Kang M."/>
            <person name="Yang Y."/>
            <person name="Xiong H."/>
            <person name="Wang M."/>
            <person name="Zhang Z."/>
            <person name="Wang Z."/>
            <person name="Wu H."/>
            <person name="Ma T."/>
            <person name="Liu J."/>
            <person name="Xi Z."/>
        </authorList>
    </citation>
    <scope>NUCLEOTIDE SEQUENCE [LARGE SCALE GENOMIC DNA]</scope>
    <source>
        <strain evidence="2">J267</strain>
        <tissue evidence="2">Leaf</tissue>
    </source>
</reference>
<protein>
    <submittedName>
        <fullName evidence="2">Uncharacterized protein</fullName>
    </submittedName>
</protein>
<dbReference type="PANTHER" id="PTHR34956:SF1">
    <property type="entry name" value="DUF4005 DOMAIN-CONTAINING PROTEIN"/>
    <property type="match status" value="1"/>
</dbReference>
<keyword evidence="3" id="KW-1185">Reference proteome</keyword>
<dbReference type="Proteomes" id="UP000325577">
    <property type="component" value="Linkage Group LG20"/>
</dbReference>
<dbReference type="EMBL" id="CM018044">
    <property type="protein sequence ID" value="KAA8529190.1"/>
    <property type="molecule type" value="Genomic_DNA"/>
</dbReference>
<proteinExistence type="predicted"/>
<name>A0A5J5AF28_9ASTE</name>
<gene>
    <name evidence="2" type="ORF">F0562_034011</name>
</gene>
<organism evidence="2 3">
    <name type="scientific">Nyssa sinensis</name>
    <dbReference type="NCBI Taxonomy" id="561372"/>
    <lineage>
        <taxon>Eukaryota</taxon>
        <taxon>Viridiplantae</taxon>
        <taxon>Streptophyta</taxon>
        <taxon>Embryophyta</taxon>
        <taxon>Tracheophyta</taxon>
        <taxon>Spermatophyta</taxon>
        <taxon>Magnoliopsida</taxon>
        <taxon>eudicotyledons</taxon>
        <taxon>Gunneridae</taxon>
        <taxon>Pentapetalae</taxon>
        <taxon>asterids</taxon>
        <taxon>Cornales</taxon>
        <taxon>Nyssaceae</taxon>
        <taxon>Nyssa</taxon>
    </lineage>
</organism>
<dbReference type="OrthoDB" id="1649181at2759"/>
<evidence type="ECO:0000256" key="1">
    <source>
        <dbReference type="SAM" id="MobiDB-lite"/>
    </source>
</evidence>
<sequence length="129" mass="15103">MDMNTEPSLEFERYEDDVFYAELRRQILFLTAEEEDDGDFLKTKHSNSLGVGEERPRISCISTVPPGNYFNWSETENSNSVPTWILNLWRNGNGTGVFIPHIIKSRRHKPRRKNSDKARTCRQVENKIE</sequence>
<feature type="region of interest" description="Disordered" evidence="1">
    <location>
        <begin position="108"/>
        <end position="129"/>
    </location>
</feature>
<feature type="compositionally biased region" description="Basic and acidic residues" evidence="1">
    <location>
        <begin position="113"/>
        <end position="129"/>
    </location>
</feature>
<evidence type="ECO:0000313" key="2">
    <source>
        <dbReference type="EMBL" id="KAA8529190.1"/>
    </source>
</evidence>
<evidence type="ECO:0000313" key="3">
    <source>
        <dbReference type="Proteomes" id="UP000325577"/>
    </source>
</evidence>
<dbReference type="AlphaFoldDB" id="A0A5J5AF28"/>